<sequence>MRGTNIIDIGVGSAVPNNDFPNPQFEIYFRGGYKRYITPHIYLGLDYHKFNLANKDLPNNGFMSFDLNAHIFLTPYKRFSPYVFFGSGLTASNYFEQTSQKVQAGAGIEVMVVDFIGLTLSSDYNYQFDDTLDGLEFGDSNDTFFRMSFGVNFYFGGARKKAKLMKNLPTVINSNRIDG</sequence>
<evidence type="ECO:0000313" key="1">
    <source>
        <dbReference type="EMBL" id="TPV36003.1"/>
    </source>
</evidence>
<reference evidence="1 2" key="1">
    <citation type="submission" date="2019-06" db="EMBL/GenBank/DDBJ databases">
        <title>Flavobacteriaceae Paucihalobacterium erythroidium CWB-1, complete genome.</title>
        <authorList>
            <person name="Wu S."/>
        </authorList>
    </citation>
    <scope>NUCLEOTIDE SEQUENCE [LARGE SCALE GENOMIC DNA]</scope>
    <source>
        <strain evidence="1 2">CWB-1</strain>
    </source>
</reference>
<gene>
    <name evidence="1" type="ORF">FJ651_00765</name>
</gene>
<keyword evidence="2" id="KW-1185">Reference proteome</keyword>
<evidence type="ECO:0000313" key="2">
    <source>
        <dbReference type="Proteomes" id="UP000317332"/>
    </source>
</evidence>
<protein>
    <submittedName>
        <fullName evidence="1">Curli production assembly/transport component CsgG</fullName>
    </submittedName>
</protein>
<dbReference type="AlphaFoldDB" id="A0A506PQ65"/>
<proteinExistence type="predicted"/>
<dbReference type="EMBL" id="VHIQ01000001">
    <property type="protein sequence ID" value="TPV36003.1"/>
    <property type="molecule type" value="Genomic_DNA"/>
</dbReference>
<name>A0A506PQ65_9FLAO</name>
<comment type="caution">
    <text evidence="1">The sequence shown here is derived from an EMBL/GenBank/DDBJ whole genome shotgun (WGS) entry which is preliminary data.</text>
</comment>
<dbReference type="InterPro" id="IPR011250">
    <property type="entry name" value="OMP/PagP_B-barrel"/>
</dbReference>
<dbReference type="Proteomes" id="UP000317332">
    <property type="component" value="Unassembled WGS sequence"/>
</dbReference>
<organism evidence="1 2">
    <name type="scientific">Paucihalobacter ruber</name>
    <dbReference type="NCBI Taxonomy" id="2567861"/>
    <lineage>
        <taxon>Bacteria</taxon>
        <taxon>Pseudomonadati</taxon>
        <taxon>Bacteroidota</taxon>
        <taxon>Flavobacteriia</taxon>
        <taxon>Flavobacteriales</taxon>
        <taxon>Flavobacteriaceae</taxon>
        <taxon>Paucihalobacter</taxon>
    </lineage>
</organism>
<accession>A0A506PQ65</accession>
<dbReference type="Gene3D" id="2.40.160.20">
    <property type="match status" value="1"/>
</dbReference>
<dbReference type="SUPFAM" id="SSF56925">
    <property type="entry name" value="OMPA-like"/>
    <property type="match status" value="1"/>
</dbReference>
<dbReference type="OrthoDB" id="1110708at2"/>